<dbReference type="Pfam" id="PF16666">
    <property type="entry name" value="MAGI_u5"/>
    <property type="match status" value="1"/>
</dbReference>
<organism evidence="2 3">
    <name type="scientific">Myodes glareolus</name>
    <name type="common">Bank vole</name>
    <name type="synonym">Clethrionomys glareolus</name>
    <dbReference type="NCBI Taxonomy" id="447135"/>
    <lineage>
        <taxon>Eukaryota</taxon>
        <taxon>Metazoa</taxon>
        <taxon>Chordata</taxon>
        <taxon>Craniata</taxon>
        <taxon>Vertebrata</taxon>
        <taxon>Euteleostomi</taxon>
        <taxon>Mammalia</taxon>
        <taxon>Eutheria</taxon>
        <taxon>Euarchontoglires</taxon>
        <taxon>Glires</taxon>
        <taxon>Rodentia</taxon>
        <taxon>Myomorpha</taxon>
        <taxon>Muroidea</taxon>
        <taxon>Cricetidae</taxon>
        <taxon>Arvicolinae</taxon>
        <taxon>Myodes</taxon>
    </lineage>
</organism>
<evidence type="ECO:0000313" key="3">
    <source>
        <dbReference type="Proteomes" id="UP001488838"/>
    </source>
</evidence>
<proteinExistence type="predicted"/>
<dbReference type="Proteomes" id="UP001488838">
    <property type="component" value="Unassembled WGS sequence"/>
</dbReference>
<reference evidence="2 3" key="1">
    <citation type="journal article" date="2023" name="bioRxiv">
        <title>Conserved and derived expression patterns and positive selection on dental genes reveal complex evolutionary context of ever-growing rodent molars.</title>
        <authorList>
            <person name="Calamari Z.T."/>
            <person name="Song A."/>
            <person name="Cohen E."/>
            <person name="Akter M."/>
            <person name="Roy R.D."/>
            <person name="Hallikas O."/>
            <person name="Christensen M.M."/>
            <person name="Li P."/>
            <person name="Marangoni P."/>
            <person name="Jernvall J."/>
            <person name="Klein O.D."/>
        </authorList>
    </citation>
    <scope>NUCLEOTIDE SEQUENCE [LARGE SCALE GENOMIC DNA]</scope>
    <source>
        <strain evidence="2">V071</strain>
    </source>
</reference>
<dbReference type="AlphaFoldDB" id="A0AAW0IT95"/>
<comment type="caution">
    <text evidence="2">The sequence shown here is derived from an EMBL/GenBank/DDBJ whole genome shotgun (WGS) entry which is preliminary data.</text>
</comment>
<name>A0AAW0IT95_MYOGA</name>
<accession>A0AAW0IT95</accession>
<evidence type="ECO:0000256" key="1">
    <source>
        <dbReference type="SAM" id="MobiDB-lite"/>
    </source>
</evidence>
<dbReference type="EMBL" id="JBBHLL010000094">
    <property type="protein sequence ID" value="KAK7817575.1"/>
    <property type="molecule type" value="Genomic_DNA"/>
</dbReference>
<keyword evidence="3" id="KW-1185">Reference proteome</keyword>
<sequence>MNSLGYQFPRRVQSRFRSIMLQQPLERKDSQNSSQHSVSSHRSLHTASPSHGTQVLPEYPPADAPVPDQTDSSGQKKPDPFKIWAQSRSMYENRPMSPSPASGLSKGERDREINSTNFGECQSKDLPQTFVFSITIYPV</sequence>
<evidence type="ECO:0000313" key="2">
    <source>
        <dbReference type="EMBL" id="KAK7817575.1"/>
    </source>
</evidence>
<gene>
    <name evidence="2" type="ORF">U0070_024485</name>
</gene>
<feature type="compositionally biased region" description="Low complexity" evidence="1">
    <location>
        <begin position="31"/>
        <end position="41"/>
    </location>
</feature>
<feature type="region of interest" description="Disordered" evidence="1">
    <location>
        <begin position="19"/>
        <end position="122"/>
    </location>
</feature>
<protein>
    <submittedName>
        <fullName evidence="2">Uncharacterized protein</fullName>
    </submittedName>
</protein>